<feature type="domain" description="DNA replication/recombination mediator RecO N-terminal" evidence="9">
    <location>
        <begin position="1"/>
        <end position="78"/>
    </location>
</feature>
<keyword evidence="5 8" id="KW-0233">DNA recombination</keyword>
<evidence type="ECO:0000256" key="5">
    <source>
        <dbReference type="ARBA" id="ARBA00023172"/>
    </source>
</evidence>
<dbReference type="InterPro" id="IPR003717">
    <property type="entry name" value="RecO"/>
</dbReference>
<dbReference type="InterPro" id="IPR022572">
    <property type="entry name" value="DNA_rep/recomb_RecO_N"/>
</dbReference>
<dbReference type="PANTHER" id="PTHR33991">
    <property type="entry name" value="DNA REPAIR PROTEIN RECO"/>
    <property type="match status" value="1"/>
</dbReference>
<keyword evidence="4 8" id="KW-0227">DNA damage</keyword>
<dbReference type="Gene3D" id="1.20.1440.120">
    <property type="entry name" value="Recombination protein O, C-terminal domain"/>
    <property type="match status" value="1"/>
</dbReference>
<reference evidence="10 11" key="1">
    <citation type="submission" date="2018-09" db="EMBL/GenBank/DDBJ databases">
        <title>Complete genome sequence of Euzebya sp. DY32-46 isolated from seawater of Pacific Ocean.</title>
        <authorList>
            <person name="Xu L."/>
            <person name="Wu Y.-H."/>
            <person name="Xu X.-W."/>
        </authorList>
    </citation>
    <scope>NUCLEOTIDE SEQUENCE [LARGE SCALE GENOMIC DNA]</scope>
    <source>
        <strain evidence="10 11">DY32-46</strain>
    </source>
</reference>
<evidence type="ECO:0000256" key="3">
    <source>
        <dbReference type="ARBA" id="ARBA00021310"/>
    </source>
</evidence>
<evidence type="ECO:0000313" key="10">
    <source>
        <dbReference type="EMBL" id="AXV07770.1"/>
    </source>
</evidence>
<dbReference type="SUPFAM" id="SSF50249">
    <property type="entry name" value="Nucleic acid-binding proteins"/>
    <property type="match status" value="1"/>
</dbReference>
<evidence type="ECO:0000256" key="2">
    <source>
        <dbReference type="ARBA" id="ARBA00007452"/>
    </source>
</evidence>
<dbReference type="RefSeq" id="WP_164710588.1">
    <property type="nucleotide sequence ID" value="NZ_CP031165.1"/>
</dbReference>
<comment type="function">
    <text evidence="1 8">Involved in DNA repair and RecF pathway recombination.</text>
</comment>
<evidence type="ECO:0000256" key="1">
    <source>
        <dbReference type="ARBA" id="ARBA00003065"/>
    </source>
</evidence>
<dbReference type="GO" id="GO:0006302">
    <property type="term" value="P:double-strand break repair"/>
    <property type="evidence" value="ECO:0007669"/>
    <property type="project" value="TreeGrafter"/>
</dbReference>
<protein>
    <recommendedName>
        <fullName evidence="3 8">DNA repair protein RecO</fullName>
    </recommendedName>
    <alternativeName>
        <fullName evidence="7 8">Recombination protein O</fullName>
    </alternativeName>
</protein>
<keyword evidence="6 8" id="KW-0234">DNA repair</keyword>
<dbReference type="HAMAP" id="MF_00201">
    <property type="entry name" value="RecO"/>
    <property type="match status" value="1"/>
</dbReference>
<accession>A0A346XZX3</accession>
<dbReference type="NCBIfam" id="TIGR00613">
    <property type="entry name" value="reco"/>
    <property type="match status" value="1"/>
</dbReference>
<evidence type="ECO:0000313" key="11">
    <source>
        <dbReference type="Proteomes" id="UP000264006"/>
    </source>
</evidence>
<dbReference type="Gene3D" id="2.40.50.140">
    <property type="entry name" value="Nucleic acid-binding proteins"/>
    <property type="match status" value="1"/>
</dbReference>
<dbReference type="EMBL" id="CP031165">
    <property type="protein sequence ID" value="AXV07770.1"/>
    <property type="molecule type" value="Genomic_DNA"/>
</dbReference>
<keyword evidence="11" id="KW-1185">Reference proteome</keyword>
<gene>
    <name evidence="8" type="primary">recO</name>
    <name evidence="10" type="ORF">DVS28_a3094</name>
</gene>
<dbReference type="Pfam" id="PF11967">
    <property type="entry name" value="RecO_N"/>
    <property type="match status" value="1"/>
</dbReference>
<organism evidence="10 11">
    <name type="scientific">Euzebya pacifica</name>
    <dbReference type="NCBI Taxonomy" id="1608957"/>
    <lineage>
        <taxon>Bacteria</taxon>
        <taxon>Bacillati</taxon>
        <taxon>Actinomycetota</taxon>
        <taxon>Nitriliruptoria</taxon>
        <taxon>Euzebyales</taxon>
    </lineage>
</organism>
<evidence type="ECO:0000256" key="8">
    <source>
        <dbReference type="HAMAP-Rule" id="MF_00201"/>
    </source>
</evidence>
<dbReference type="Pfam" id="PF02565">
    <property type="entry name" value="RecO_C"/>
    <property type="match status" value="1"/>
</dbReference>
<proteinExistence type="inferred from homology"/>
<evidence type="ECO:0000256" key="4">
    <source>
        <dbReference type="ARBA" id="ARBA00022763"/>
    </source>
</evidence>
<evidence type="ECO:0000256" key="6">
    <source>
        <dbReference type="ARBA" id="ARBA00023204"/>
    </source>
</evidence>
<name>A0A346XZX3_9ACTN</name>
<comment type="similarity">
    <text evidence="2 8">Belongs to the RecO family.</text>
</comment>
<dbReference type="SUPFAM" id="SSF57863">
    <property type="entry name" value="ArfGap/RecO-like zinc finger"/>
    <property type="match status" value="1"/>
</dbReference>
<dbReference type="GO" id="GO:0043590">
    <property type="term" value="C:bacterial nucleoid"/>
    <property type="evidence" value="ECO:0007669"/>
    <property type="project" value="TreeGrafter"/>
</dbReference>
<dbReference type="InterPro" id="IPR037278">
    <property type="entry name" value="ARFGAP/RecO"/>
</dbReference>
<dbReference type="PANTHER" id="PTHR33991:SF1">
    <property type="entry name" value="DNA REPAIR PROTEIN RECO"/>
    <property type="match status" value="1"/>
</dbReference>
<dbReference type="Proteomes" id="UP000264006">
    <property type="component" value="Chromosome"/>
</dbReference>
<sequence>MAHYLVDGIVLRSYKLGETDRILHILSPNLGLVRGVAKGVRKPGSRFGGRLEPYGHVSVQMYEGRSLDTVTQVELITPNVGVREDWVASACAATMAEACDKLAQQGERATGMFLLLKDSLSVLAAGPNRPAAVLDAFLLRLAALEGFRPSLDTCITCGSTTDIAAFHVGGGVLCSRDTPADLQRISHEALAALTLLAEGDWTTIAQDDAPLPRSVASLVRAYLSHHLATTLKAWESVPR</sequence>
<dbReference type="InterPro" id="IPR012340">
    <property type="entry name" value="NA-bd_OB-fold"/>
</dbReference>
<evidence type="ECO:0000256" key="7">
    <source>
        <dbReference type="ARBA" id="ARBA00033409"/>
    </source>
</evidence>
<evidence type="ECO:0000259" key="9">
    <source>
        <dbReference type="Pfam" id="PF11967"/>
    </source>
</evidence>
<dbReference type="KEGG" id="euz:DVS28_a3094"/>
<dbReference type="GO" id="GO:0006310">
    <property type="term" value="P:DNA recombination"/>
    <property type="evidence" value="ECO:0007669"/>
    <property type="project" value="UniProtKB-UniRule"/>
</dbReference>
<dbReference type="InterPro" id="IPR042242">
    <property type="entry name" value="RecO_C"/>
</dbReference>
<dbReference type="AlphaFoldDB" id="A0A346XZX3"/>